<proteinExistence type="predicted"/>
<comment type="caution">
    <text evidence="2">The sequence shown here is derived from an EMBL/GenBank/DDBJ whole genome shotgun (WGS) entry which is preliminary data.</text>
</comment>
<dbReference type="Proteomes" id="UP000838672">
    <property type="component" value="Unassembled WGS sequence"/>
</dbReference>
<dbReference type="SUPFAM" id="SSF158452">
    <property type="entry name" value="YqcC-like"/>
    <property type="match status" value="1"/>
</dbReference>
<dbReference type="InterPro" id="IPR023376">
    <property type="entry name" value="YqcC-like_dom"/>
</dbReference>
<evidence type="ECO:0000313" key="2">
    <source>
        <dbReference type="EMBL" id="CAH0534242.1"/>
    </source>
</evidence>
<keyword evidence="3" id="KW-1185">Reference proteome</keyword>
<reference evidence="2" key="1">
    <citation type="submission" date="2021-11" db="EMBL/GenBank/DDBJ databases">
        <authorList>
            <person name="Rodrigo-Torres L."/>
            <person name="Arahal R. D."/>
            <person name="Lucena T."/>
        </authorList>
    </citation>
    <scope>NUCLEOTIDE SEQUENCE</scope>
    <source>
        <strain evidence="2">CECT 7929</strain>
    </source>
</reference>
<feature type="domain" description="YqcC-like" evidence="1">
    <location>
        <begin position="7"/>
        <end position="101"/>
    </location>
</feature>
<protein>
    <recommendedName>
        <fullName evidence="1">YqcC-like domain-containing protein</fullName>
    </recommendedName>
</protein>
<sequence length="107" mass="12125">MNSRQECEQLLNQLEVVLKQQGCWQSQPPSPQALQSVEPFAIDTLTPTEWLQWILIPRMQALLRSGAPLPSTFCISPYFEQSLLNLPYQQAILEITLQLDDRLGAAS</sequence>
<dbReference type="RefSeq" id="WP_237466645.1">
    <property type="nucleotide sequence ID" value="NZ_CAKLDI010000001.1"/>
</dbReference>
<dbReference type="InterPro" id="IPR036814">
    <property type="entry name" value="YqcC-like_sf"/>
</dbReference>
<evidence type="ECO:0000259" key="1">
    <source>
        <dbReference type="Pfam" id="PF04287"/>
    </source>
</evidence>
<evidence type="ECO:0000313" key="3">
    <source>
        <dbReference type="Proteomes" id="UP000838672"/>
    </source>
</evidence>
<dbReference type="PANTHER" id="PTHR39586:SF1">
    <property type="entry name" value="CYTOPLASMIC PROTEIN"/>
    <property type="match status" value="1"/>
</dbReference>
<name>A0ABM8ZV84_9VIBR</name>
<organism evidence="2 3">
    <name type="scientific">Vibrio stylophorae</name>
    <dbReference type="NCBI Taxonomy" id="659351"/>
    <lineage>
        <taxon>Bacteria</taxon>
        <taxon>Pseudomonadati</taxon>
        <taxon>Pseudomonadota</taxon>
        <taxon>Gammaproteobacteria</taxon>
        <taxon>Vibrionales</taxon>
        <taxon>Vibrionaceae</taxon>
        <taxon>Vibrio</taxon>
    </lineage>
</organism>
<dbReference type="Gene3D" id="1.20.1440.40">
    <property type="entry name" value="YqcC-like"/>
    <property type="match status" value="1"/>
</dbReference>
<dbReference type="PIRSF" id="PIRSF006257">
    <property type="entry name" value="UCP006257"/>
    <property type="match status" value="1"/>
</dbReference>
<accession>A0ABM8ZV84</accession>
<dbReference type="InterPro" id="IPR007384">
    <property type="entry name" value="UCP006257"/>
</dbReference>
<dbReference type="EMBL" id="CAKLDI010000001">
    <property type="protein sequence ID" value="CAH0534242.1"/>
    <property type="molecule type" value="Genomic_DNA"/>
</dbReference>
<gene>
    <name evidence="2" type="primary">yqcC</name>
    <name evidence="2" type="ORF">VST7929_02156</name>
</gene>
<dbReference type="Pfam" id="PF04287">
    <property type="entry name" value="DUF446"/>
    <property type="match status" value="1"/>
</dbReference>
<dbReference type="PANTHER" id="PTHR39586">
    <property type="entry name" value="CYTOPLASMIC PROTEIN-RELATED"/>
    <property type="match status" value="1"/>
</dbReference>